<sequence length="66" mass="7704">MKLVFSLVAIHHFHHSDTEDTALSVHSSRKRHVTHNRHRWALPDSVRMDDVGNILAQHNHSKRAQH</sequence>
<accession>A0A2M4DMY7</accession>
<organism evidence="1">
    <name type="scientific">Anopheles darlingi</name>
    <name type="common">Mosquito</name>
    <dbReference type="NCBI Taxonomy" id="43151"/>
    <lineage>
        <taxon>Eukaryota</taxon>
        <taxon>Metazoa</taxon>
        <taxon>Ecdysozoa</taxon>
        <taxon>Arthropoda</taxon>
        <taxon>Hexapoda</taxon>
        <taxon>Insecta</taxon>
        <taxon>Pterygota</taxon>
        <taxon>Neoptera</taxon>
        <taxon>Endopterygota</taxon>
        <taxon>Diptera</taxon>
        <taxon>Nematocera</taxon>
        <taxon>Culicoidea</taxon>
        <taxon>Culicidae</taxon>
        <taxon>Anophelinae</taxon>
        <taxon>Anopheles</taxon>
    </lineage>
</organism>
<dbReference type="AlphaFoldDB" id="A0A2M4DMY7"/>
<evidence type="ECO:0000313" key="1">
    <source>
        <dbReference type="EMBL" id="MBW78914.1"/>
    </source>
</evidence>
<dbReference type="EMBL" id="GGFL01014736">
    <property type="protein sequence ID" value="MBW78914.1"/>
    <property type="molecule type" value="Transcribed_RNA"/>
</dbReference>
<proteinExistence type="predicted"/>
<reference evidence="1" key="1">
    <citation type="submission" date="2018-01" db="EMBL/GenBank/DDBJ databases">
        <title>An insight into the sialome of Amazonian anophelines.</title>
        <authorList>
            <person name="Ribeiro J.M."/>
            <person name="Scarpassa V."/>
            <person name="Calvo E."/>
        </authorList>
    </citation>
    <scope>NUCLEOTIDE SEQUENCE</scope>
</reference>
<protein>
    <submittedName>
        <fullName evidence="1">Putative secreted protein</fullName>
    </submittedName>
</protein>
<name>A0A2M4DMY7_ANODA</name>